<evidence type="ECO:0000313" key="2">
    <source>
        <dbReference type="Proteomes" id="UP000054477"/>
    </source>
</evidence>
<dbReference type="EMBL" id="KN838733">
    <property type="protein sequence ID" value="KIJ96070.1"/>
    <property type="molecule type" value="Genomic_DNA"/>
</dbReference>
<dbReference type="HOGENOM" id="CLU_566140_0_0_1"/>
<dbReference type="AlphaFoldDB" id="A0A0C9WUS1"/>
<accession>A0A0C9WUS1</accession>
<dbReference type="InterPro" id="IPR032675">
    <property type="entry name" value="LRR_dom_sf"/>
</dbReference>
<evidence type="ECO:0000313" key="1">
    <source>
        <dbReference type="EMBL" id="KIJ96070.1"/>
    </source>
</evidence>
<gene>
    <name evidence="1" type="ORF">K443DRAFT_682541</name>
</gene>
<reference evidence="1 2" key="1">
    <citation type="submission" date="2014-04" db="EMBL/GenBank/DDBJ databases">
        <authorList>
            <consortium name="DOE Joint Genome Institute"/>
            <person name="Kuo A."/>
            <person name="Kohler A."/>
            <person name="Nagy L.G."/>
            <person name="Floudas D."/>
            <person name="Copeland A."/>
            <person name="Barry K.W."/>
            <person name="Cichocki N."/>
            <person name="Veneault-Fourrey C."/>
            <person name="LaButti K."/>
            <person name="Lindquist E.A."/>
            <person name="Lipzen A."/>
            <person name="Lundell T."/>
            <person name="Morin E."/>
            <person name="Murat C."/>
            <person name="Sun H."/>
            <person name="Tunlid A."/>
            <person name="Henrissat B."/>
            <person name="Grigoriev I.V."/>
            <person name="Hibbett D.S."/>
            <person name="Martin F."/>
            <person name="Nordberg H.P."/>
            <person name="Cantor M.N."/>
            <person name="Hua S.X."/>
        </authorList>
    </citation>
    <scope>NUCLEOTIDE SEQUENCE [LARGE SCALE GENOMIC DNA]</scope>
    <source>
        <strain evidence="1 2">LaAM-08-1</strain>
    </source>
</reference>
<reference evidence="2" key="2">
    <citation type="submission" date="2015-01" db="EMBL/GenBank/DDBJ databases">
        <title>Evolutionary Origins and Diversification of the Mycorrhizal Mutualists.</title>
        <authorList>
            <consortium name="DOE Joint Genome Institute"/>
            <consortium name="Mycorrhizal Genomics Consortium"/>
            <person name="Kohler A."/>
            <person name="Kuo A."/>
            <person name="Nagy L.G."/>
            <person name="Floudas D."/>
            <person name="Copeland A."/>
            <person name="Barry K.W."/>
            <person name="Cichocki N."/>
            <person name="Veneault-Fourrey C."/>
            <person name="LaButti K."/>
            <person name="Lindquist E.A."/>
            <person name="Lipzen A."/>
            <person name="Lundell T."/>
            <person name="Morin E."/>
            <person name="Murat C."/>
            <person name="Riley R."/>
            <person name="Ohm R."/>
            <person name="Sun H."/>
            <person name="Tunlid A."/>
            <person name="Henrissat B."/>
            <person name="Grigoriev I.V."/>
            <person name="Hibbett D.S."/>
            <person name="Martin F."/>
        </authorList>
    </citation>
    <scope>NUCLEOTIDE SEQUENCE [LARGE SCALE GENOMIC DNA]</scope>
    <source>
        <strain evidence="2">LaAM-08-1</strain>
    </source>
</reference>
<dbReference type="OrthoDB" id="3139566at2759"/>
<dbReference type="Proteomes" id="UP000054477">
    <property type="component" value="Unassembled WGS sequence"/>
</dbReference>
<protein>
    <submittedName>
        <fullName evidence="1">Unplaced genomic scaffold K443scaffold_198, whole genome shotgun sequence</fullName>
    </submittedName>
</protein>
<proteinExistence type="predicted"/>
<organism evidence="1 2">
    <name type="scientific">Laccaria amethystina LaAM-08-1</name>
    <dbReference type="NCBI Taxonomy" id="1095629"/>
    <lineage>
        <taxon>Eukaryota</taxon>
        <taxon>Fungi</taxon>
        <taxon>Dikarya</taxon>
        <taxon>Basidiomycota</taxon>
        <taxon>Agaricomycotina</taxon>
        <taxon>Agaricomycetes</taxon>
        <taxon>Agaricomycetidae</taxon>
        <taxon>Agaricales</taxon>
        <taxon>Agaricineae</taxon>
        <taxon>Hydnangiaceae</taxon>
        <taxon>Laccaria</taxon>
    </lineage>
</organism>
<name>A0A0C9WUS1_9AGAR</name>
<sequence length="441" mass="48998">MIRTLSLHLIRPTEIPVELLTEIFLASLPPDGSSRPASKDGPLAISHVCSSWRQVAQSIPELWCNLALMTRASPPKVPFPMVAGQWFDRAGKCPLSISIILINNLDENAVKFNELIKYIVTFAYRFRSISLTLGQHIDLNTIIVKPYCDFELLTFLNIHAPRNVSEPLSIFQSAPILRQTRLNLLPDAPNQISLPWFQLTHVDMLERLLPTYKFRTILCVLPSITHGAFFVEGFENHLSTGGSSGPIVVPTLTHLTVKIFGGDTSIFLHHINAPSLQSLHISGCKPNLPELHSQHVIHQLPHVVEAVFSQLIVSQGDEFIRILANCTALRALTPNLNSDRLNTTNNVVLGSLQGGRLLMPHLERLTMYVPLSYSSPTDRIAETIISRWQITALKSVELLFVNHCKGMGEIRRQLEQCIGAGLNVVLREATTPSPALVTWGA</sequence>
<keyword evidence="2" id="KW-1185">Reference proteome</keyword>
<dbReference type="Gene3D" id="3.80.10.10">
    <property type="entry name" value="Ribonuclease Inhibitor"/>
    <property type="match status" value="1"/>
</dbReference>